<dbReference type="RefSeq" id="WP_342713940.1">
    <property type="nucleotide sequence ID" value="NZ_FOZK01000001.1"/>
</dbReference>
<dbReference type="STRING" id="767519.SAMN05216559_0634"/>
<keyword evidence="4" id="KW-1185">Reference proteome</keyword>
<accession>A0A1I6KEK4</accession>
<feature type="region of interest" description="Disordered" evidence="1">
    <location>
        <begin position="148"/>
        <end position="201"/>
    </location>
</feature>
<keyword evidence="2" id="KW-0472">Membrane</keyword>
<evidence type="ECO:0000313" key="4">
    <source>
        <dbReference type="Proteomes" id="UP000199062"/>
    </source>
</evidence>
<proteinExistence type="predicted"/>
<dbReference type="EMBL" id="FOZK01000001">
    <property type="protein sequence ID" value="SFR89468.1"/>
    <property type="molecule type" value="Genomic_DNA"/>
</dbReference>
<sequence>MYSREHALVSLAVGLTGVWALPLPDVVPWWAAVAWALAVGVGIDFDHFLVARLVSGDWSALARLLRNPLLPLTDPASIFADDDLWAIQRLFSHVVIAGGLVGALWLWDQPFAVFTAVVLYAHLLSDLAWDNYRLEEYQRRHAEHVRRMEQAGDAADADCTADADGTSDADATADADGRADAGSVVDADLESDGDAPDVTRS</sequence>
<feature type="compositionally biased region" description="Low complexity" evidence="1">
    <location>
        <begin position="174"/>
        <end position="186"/>
    </location>
</feature>
<evidence type="ECO:0000256" key="2">
    <source>
        <dbReference type="SAM" id="Phobius"/>
    </source>
</evidence>
<dbReference type="AlphaFoldDB" id="A0A1I6KEK4"/>
<keyword evidence="2" id="KW-0812">Transmembrane</keyword>
<keyword evidence="2" id="KW-1133">Transmembrane helix</keyword>
<protein>
    <submittedName>
        <fullName evidence="3">Uncharacterized protein</fullName>
    </submittedName>
</protein>
<feature type="transmembrane region" description="Helical" evidence="2">
    <location>
        <begin position="90"/>
        <end position="107"/>
    </location>
</feature>
<feature type="compositionally biased region" description="Acidic residues" evidence="1">
    <location>
        <begin position="155"/>
        <end position="173"/>
    </location>
</feature>
<reference evidence="3 4" key="1">
    <citation type="submission" date="2016-10" db="EMBL/GenBank/DDBJ databases">
        <authorList>
            <person name="de Groot N.N."/>
        </authorList>
    </citation>
    <scope>NUCLEOTIDE SEQUENCE [LARGE SCALE GENOMIC DNA]</scope>
    <source>
        <strain evidence="3 4">CGMCC 1.10457</strain>
    </source>
</reference>
<name>A0A1I6KEK4_9EURY</name>
<evidence type="ECO:0000256" key="1">
    <source>
        <dbReference type="SAM" id="MobiDB-lite"/>
    </source>
</evidence>
<gene>
    <name evidence="3" type="ORF">SAMN05216559_0634</name>
</gene>
<organism evidence="3 4">
    <name type="scientific">Halomicrobium zhouii</name>
    <dbReference type="NCBI Taxonomy" id="767519"/>
    <lineage>
        <taxon>Archaea</taxon>
        <taxon>Methanobacteriati</taxon>
        <taxon>Methanobacteriota</taxon>
        <taxon>Stenosarchaea group</taxon>
        <taxon>Halobacteria</taxon>
        <taxon>Halobacteriales</taxon>
        <taxon>Haloarculaceae</taxon>
        <taxon>Halomicrobium</taxon>
    </lineage>
</organism>
<dbReference type="Proteomes" id="UP000199062">
    <property type="component" value="Unassembled WGS sequence"/>
</dbReference>
<evidence type="ECO:0000313" key="3">
    <source>
        <dbReference type="EMBL" id="SFR89468.1"/>
    </source>
</evidence>